<dbReference type="EMBL" id="KN839851">
    <property type="protein sequence ID" value="KIJ63353.1"/>
    <property type="molecule type" value="Genomic_DNA"/>
</dbReference>
<evidence type="ECO:0000313" key="8">
    <source>
        <dbReference type="EMBL" id="KIJ63353.1"/>
    </source>
</evidence>
<dbReference type="Pfam" id="PF08293">
    <property type="entry name" value="MRP-S33"/>
    <property type="match status" value="1"/>
</dbReference>
<feature type="region of interest" description="Disordered" evidence="7">
    <location>
        <begin position="80"/>
        <end position="107"/>
    </location>
</feature>
<dbReference type="GO" id="GO:0005739">
    <property type="term" value="C:mitochondrion"/>
    <property type="evidence" value="ECO:0007669"/>
    <property type="project" value="UniProtKB-SubCell"/>
</dbReference>
<evidence type="ECO:0000313" key="9">
    <source>
        <dbReference type="Proteomes" id="UP000053820"/>
    </source>
</evidence>
<keyword evidence="5" id="KW-0687">Ribonucleoprotein</keyword>
<reference evidence="8 9" key="1">
    <citation type="submission" date="2014-04" db="EMBL/GenBank/DDBJ databases">
        <title>Evolutionary Origins and Diversification of the Mycorrhizal Mutualists.</title>
        <authorList>
            <consortium name="DOE Joint Genome Institute"/>
            <consortium name="Mycorrhizal Genomics Consortium"/>
            <person name="Kohler A."/>
            <person name="Kuo A."/>
            <person name="Nagy L.G."/>
            <person name="Floudas D."/>
            <person name="Copeland A."/>
            <person name="Barry K.W."/>
            <person name="Cichocki N."/>
            <person name="Veneault-Fourrey C."/>
            <person name="LaButti K."/>
            <person name="Lindquist E.A."/>
            <person name="Lipzen A."/>
            <person name="Lundell T."/>
            <person name="Morin E."/>
            <person name="Murat C."/>
            <person name="Riley R."/>
            <person name="Ohm R."/>
            <person name="Sun H."/>
            <person name="Tunlid A."/>
            <person name="Henrissat B."/>
            <person name="Grigoriev I.V."/>
            <person name="Hibbett D.S."/>
            <person name="Martin F."/>
        </authorList>
    </citation>
    <scope>NUCLEOTIDE SEQUENCE [LARGE SCALE GENOMIC DNA]</scope>
    <source>
        <strain evidence="8 9">MD-312</strain>
    </source>
</reference>
<evidence type="ECO:0000256" key="6">
    <source>
        <dbReference type="ARBA" id="ARBA00035132"/>
    </source>
</evidence>
<name>A0A0C9W7T0_9AGAM</name>
<dbReference type="PANTHER" id="PTHR13362">
    <property type="entry name" value="MITOCHONDRIAL RIBOSOMAL PROTEIN S33"/>
    <property type="match status" value="1"/>
</dbReference>
<accession>A0A0C9W7T0</accession>
<proteinExistence type="inferred from homology"/>
<comment type="similarity">
    <text evidence="2">Belongs to the mitochondrion-specific ribosomal protein mS33 family.</text>
</comment>
<evidence type="ECO:0000256" key="7">
    <source>
        <dbReference type="SAM" id="MobiDB-lite"/>
    </source>
</evidence>
<protein>
    <recommendedName>
        <fullName evidence="6">Small ribosomal subunit protein mS33</fullName>
    </recommendedName>
</protein>
<evidence type="ECO:0000256" key="1">
    <source>
        <dbReference type="ARBA" id="ARBA00004173"/>
    </source>
</evidence>
<gene>
    <name evidence="8" type="ORF">HYDPIDRAFT_29607</name>
</gene>
<dbReference type="InterPro" id="IPR013219">
    <property type="entry name" value="Ribosomal_mS33"/>
</dbReference>
<evidence type="ECO:0000256" key="5">
    <source>
        <dbReference type="ARBA" id="ARBA00023274"/>
    </source>
</evidence>
<evidence type="ECO:0000256" key="3">
    <source>
        <dbReference type="ARBA" id="ARBA00022980"/>
    </source>
</evidence>
<dbReference type="AlphaFoldDB" id="A0A0C9W7T0"/>
<evidence type="ECO:0000256" key="4">
    <source>
        <dbReference type="ARBA" id="ARBA00023128"/>
    </source>
</evidence>
<keyword evidence="3" id="KW-0689">Ribosomal protein</keyword>
<evidence type="ECO:0000256" key="2">
    <source>
        <dbReference type="ARBA" id="ARBA00008970"/>
    </source>
</evidence>
<comment type="subcellular location">
    <subcellularLocation>
        <location evidence="1">Mitochondrion</location>
    </subcellularLocation>
</comment>
<dbReference type="OrthoDB" id="2257454at2759"/>
<dbReference type="GO" id="GO:0005840">
    <property type="term" value="C:ribosome"/>
    <property type="evidence" value="ECO:0007669"/>
    <property type="project" value="UniProtKB-KW"/>
</dbReference>
<dbReference type="GO" id="GO:1990904">
    <property type="term" value="C:ribonucleoprotein complex"/>
    <property type="evidence" value="ECO:0007669"/>
    <property type="project" value="UniProtKB-KW"/>
</dbReference>
<dbReference type="Proteomes" id="UP000053820">
    <property type="component" value="Unassembled WGS sequence"/>
</dbReference>
<dbReference type="HOGENOM" id="CLU_150777_0_1_1"/>
<keyword evidence="4" id="KW-0496">Mitochondrion</keyword>
<keyword evidence="9" id="KW-1185">Reference proteome</keyword>
<dbReference type="PANTHER" id="PTHR13362:SF2">
    <property type="entry name" value="SMALL RIBOSOMAL SUBUNIT PROTEIN MS33"/>
    <property type="match status" value="1"/>
</dbReference>
<organism evidence="8 9">
    <name type="scientific">Hydnomerulius pinastri MD-312</name>
    <dbReference type="NCBI Taxonomy" id="994086"/>
    <lineage>
        <taxon>Eukaryota</taxon>
        <taxon>Fungi</taxon>
        <taxon>Dikarya</taxon>
        <taxon>Basidiomycota</taxon>
        <taxon>Agaricomycotina</taxon>
        <taxon>Agaricomycetes</taxon>
        <taxon>Agaricomycetidae</taxon>
        <taxon>Boletales</taxon>
        <taxon>Boletales incertae sedis</taxon>
        <taxon>Leucogyrophana</taxon>
    </lineage>
</organism>
<sequence length="107" mass="12058">MATAITSGRLTALTKARCAVFQTAYNPTSARTGAKYLRARLRGPSMVQYYPKEVNMSKLAKQWPELKLVDFAESQRLRDVEAKKARGKGVPTKAKDKGQSRRTNRKR</sequence>